<dbReference type="PANTHER" id="PTHR43080:SF2">
    <property type="entry name" value="CBS DOMAIN-CONTAINING PROTEIN"/>
    <property type="match status" value="1"/>
</dbReference>
<dbReference type="SUPFAM" id="SSF54631">
    <property type="entry name" value="CBS-domain pair"/>
    <property type="match status" value="1"/>
</dbReference>
<dbReference type="InterPro" id="IPR046342">
    <property type="entry name" value="CBS_dom_sf"/>
</dbReference>
<evidence type="ECO:0000313" key="4">
    <source>
        <dbReference type="EMBL" id="NMM44473.1"/>
    </source>
</evidence>
<keyword evidence="1 2" id="KW-0129">CBS domain</keyword>
<feature type="domain" description="CBS" evidence="3">
    <location>
        <begin position="7"/>
        <end position="67"/>
    </location>
</feature>
<protein>
    <submittedName>
        <fullName evidence="4">CBS domain-containing protein</fullName>
    </submittedName>
</protein>
<dbReference type="PROSITE" id="PS51371">
    <property type="entry name" value="CBS"/>
    <property type="match status" value="2"/>
</dbReference>
<evidence type="ECO:0000313" key="5">
    <source>
        <dbReference type="Proteomes" id="UP000539372"/>
    </source>
</evidence>
<sequence length="143" mass="15239">MSVATLLTKKPAQIVTIGAQNTIAEASKLLTDNKIGAVVVVEAADRVVGILSERDIVRGLSARGASVLTQRVADLMTAPVQTCTRSESADSVMRRMSEGRFRHMPVVEGTKLVGVISIGDVVKNRIATLEQEAGAMRDYIMTG</sequence>
<reference evidence="4 5" key="1">
    <citation type="submission" date="2020-04" db="EMBL/GenBank/DDBJ databases">
        <title>Rhodospirillaceae bacterium KN72 isolated from deep sea.</title>
        <authorList>
            <person name="Zhang D.-C."/>
        </authorList>
    </citation>
    <scope>NUCLEOTIDE SEQUENCE [LARGE SCALE GENOMIC DNA]</scope>
    <source>
        <strain evidence="4 5">KN72</strain>
    </source>
</reference>
<evidence type="ECO:0000259" key="3">
    <source>
        <dbReference type="PROSITE" id="PS51371"/>
    </source>
</evidence>
<name>A0A7Y0DZI2_9PROT</name>
<organism evidence="4 5">
    <name type="scientific">Pacificispira spongiicola</name>
    <dbReference type="NCBI Taxonomy" id="2729598"/>
    <lineage>
        <taxon>Bacteria</taxon>
        <taxon>Pseudomonadati</taxon>
        <taxon>Pseudomonadota</taxon>
        <taxon>Alphaproteobacteria</taxon>
        <taxon>Rhodospirillales</taxon>
        <taxon>Rhodospirillaceae</taxon>
        <taxon>Pacificispira</taxon>
    </lineage>
</organism>
<evidence type="ECO:0000256" key="1">
    <source>
        <dbReference type="ARBA" id="ARBA00023122"/>
    </source>
</evidence>
<dbReference type="EMBL" id="JABBNT010000002">
    <property type="protein sequence ID" value="NMM44473.1"/>
    <property type="molecule type" value="Genomic_DNA"/>
</dbReference>
<dbReference type="AlphaFoldDB" id="A0A7Y0DZI2"/>
<dbReference type="RefSeq" id="WP_169624756.1">
    <property type="nucleotide sequence ID" value="NZ_JABBNT010000002.1"/>
</dbReference>
<comment type="caution">
    <text evidence="4">The sequence shown here is derived from an EMBL/GenBank/DDBJ whole genome shotgun (WGS) entry which is preliminary data.</text>
</comment>
<dbReference type="PANTHER" id="PTHR43080">
    <property type="entry name" value="CBS DOMAIN-CONTAINING PROTEIN CBSX3, MITOCHONDRIAL"/>
    <property type="match status" value="1"/>
</dbReference>
<gene>
    <name evidence="4" type="ORF">HH303_08275</name>
</gene>
<dbReference type="Pfam" id="PF00571">
    <property type="entry name" value="CBS"/>
    <property type="match status" value="2"/>
</dbReference>
<feature type="domain" description="CBS" evidence="3">
    <location>
        <begin position="76"/>
        <end position="132"/>
    </location>
</feature>
<dbReference type="Proteomes" id="UP000539372">
    <property type="component" value="Unassembled WGS sequence"/>
</dbReference>
<keyword evidence="5" id="KW-1185">Reference proteome</keyword>
<dbReference type="CDD" id="cd04623">
    <property type="entry name" value="CBS_pair_bac_euk"/>
    <property type="match status" value="1"/>
</dbReference>
<proteinExistence type="predicted"/>
<evidence type="ECO:0000256" key="2">
    <source>
        <dbReference type="PROSITE-ProRule" id="PRU00703"/>
    </source>
</evidence>
<dbReference type="InterPro" id="IPR000644">
    <property type="entry name" value="CBS_dom"/>
</dbReference>
<accession>A0A7Y0DZI2</accession>
<dbReference type="InterPro" id="IPR044725">
    <property type="entry name" value="CBSX3_CBS_dom"/>
</dbReference>
<dbReference type="InterPro" id="IPR051257">
    <property type="entry name" value="Diverse_CBS-Domain"/>
</dbReference>
<dbReference type="Gene3D" id="3.10.580.10">
    <property type="entry name" value="CBS-domain"/>
    <property type="match status" value="1"/>
</dbReference>
<dbReference type="SMART" id="SM00116">
    <property type="entry name" value="CBS"/>
    <property type="match status" value="2"/>
</dbReference>